<gene>
    <name evidence="2" type="ORF">PG2011B_1675</name>
</gene>
<comment type="caution">
    <text evidence="2">The sequence shown here is derived from an EMBL/GenBank/DDBJ whole genome shotgun (WGS) entry which is preliminary data.</text>
</comment>
<reference evidence="2 3" key="1">
    <citation type="journal article" date="2019" name="Appl. Environ. Microbiol.">
        <title>Dissecting the evolutionary development of the Bifidobacterium animalis species through comparative genomics analyses.</title>
        <authorList>
            <person name="Lugli G.A."/>
            <person name="Mancino W."/>
            <person name="Milani C."/>
            <person name="Duranti S."/>
            <person name="Mancabelli L."/>
            <person name="Napoli S."/>
            <person name="Mangifesta M."/>
            <person name="Viappiani A."/>
            <person name="Anzalone R."/>
            <person name="Longhi G."/>
            <person name="van Sinderen D."/>
            <person name="Ventura M."/>
            <person name="Turroni F."/>
        </authorList>
    </citation>
    <scope>NUCLEOTIDE SEQUENCE [LARGE SCALE GENOMIC DNA]</scope>
    <source>
        <strain evidence="2 3">2011B</strain>
    </source>
</reference>
<proteinExistence type="predicted"/>
<dbReference type="RefSeq" id="WP_130077815.1">
    <property type="nucleotide sequence ID" value="NZ_RSCO01000039.1"/>
</dbReference>
<evidence type="ECO:0000313" key="2">
    <source>
        <dbReference type="EMBL" id="RYM91881.1"/>
    </source>
</evidence>
<dbReference type="Proteomes" id="UP000293613">
    <property type="component" value="Unassembled WGS sequence"/>
</dbReference>
<dbReference type="AlphaFoldDB" id="A0A8B3REW7"/>
<sequence length="90" mass="10643">MESTIDYKSIDPVVLYDIFYETGTRLGGTYVALMRKARADGDLQQEHDWRDRHQQLNNERRAVNPEDTEDQIKHIHDWDALMNKLDPQLT</sequence>
<evidence type="ECO:0000313" key="3">
    <source>
        <dbReference type="Proteomes" id="UP000293613"/>
    </source>
</evidence>
<accession>A0A8B3REW7</accession>
<evidence type="ECO:0000256" key="1">
    <source>
        <dbReference type="SAM" id="MobiDB-lite"/>
    </source>
</evidence>
<protein>
    <submittedName>
        <fullName evidence="2">Uncharacterized protein</fullName>
    </submittedName>
</protein>
<organism evidence="2 3">
    <name type="scientific">Bifidobacterium animalis subsp. lactis</name>
    <name type="common">Bifidobacterium lactis</name>
    <dbReference type="NCBI Taxonomy" id="302911"/>
    <lineage>
        <taxon>Bacteria</taxon>
        <taxon>Bacillati</taxon>
        <taxon>Actinomycetota</taxon>
        <taxon>Actinomycetes</taxon>
        <taxon>Bifidobacteriales</taxon>
        <taxon>Bifidobacteriaceae</taxon>
        <taxon>Bifidobacterium</taxon>
    </lineage>
</organism>
<name>A0A8B3REW7_BIFAN</name>
<dbReference type="EMBL" id="RSCO01000039">
    <property type="protein sequence ID" value="RYM91881.1"/>
    <property type="molecule type" value="Genomic_DNA"/>
</dbReference>
<feature type="region of interest" description="Disordered" evidence="1">
    <location>
        <begin position="50"/>
        <end position="69"/>
    </location>
</feature>